<reference evidence="2" key="1">
    <citation type="submission" date="2020-05" db="EMBL/GenBank/DDBJ databases">
        <title>Phylogenomic resolution of chytrid fungi.</title>
        <authorList>
            <person name="Stajich J.E."/>
            <person name="Amses K."/>
            <person name="Simmons R."/>
            <person name="Seto K."/>
            <person name="Myers J."/>
            <person name="Bonds A."/>
            <person name="Quandt C.A."/>
            <person name="Barry K."/>
            <person name="Liu P."/>
            <person name="Grigoriev I."/>
            <person name="Longcore J.E."/>
            <person name="James T.Y."/>
        </authorList>
    </citation>
    <scope>NUCLEOTIDE SEQUENCE</scope>
    <source>
        <strain evidence="2">JEL0513</strain>
    </source>
</reference>
<dbReference type="AlphaFoldDB" id="A0AAD5T410"/>
<protein>
    <recommendedName>
        <fullName evidence="4">Ankyrin repeat protein</fullName>
    </recommendedName>
</protein>
<dbReference type="Pfam" id="PF00023">
    <property type="entry name" value="Ank"/>
    <property type="match status" value="1"/>
</dbReference>
<evidence type="ECO:0008006" key="4">
    <source>
        <dbReference type="Google" id="ProtNLM"/>
    </source>
</evidence>
<dbReference type="Gene3D" id="1.25.40.20">
    <property type="entry name" value="Ankyrin repeat-containing domain"/>
    <property type="match status" value="1"/>
</dbReference>
<evidence type="ECO:0000256" key="1">
    <source>
        <dbReference type="PROSITE-ProRule" id="PRU00023"/>
    </source>
</evidence>
<feature type="repeat" description="ANK" evidence="1">
    <location>
        <begin position="53"/>
        <end position="85"/>
    </location>
</feature>
<dbReference type="PROSITE" id="PS50088">
    <property type="entry name" value="ANK_REPEAT"/>
    <property type="match status" value="1"/>
</dbReference>
<gene>
    <name evidence="2" type="ORF">HK100_009409</name>
</gene>
<comment type="caution">
    <text evidence="2">The sequence shown here is derived from an EMBL/GenBank/DDBJ whole genome shotgun (WGS) entry which is preliminary data.</text>
</comment>
<sequence length="209" mass="23068">MQKAFSHFATHGGALCYILPRHLNKTPSESNESKSEESTTGSFARFIAARDANSNAPIHLAVTGNHLEAVAQLVQSGADVSSHDASGRTPIDLVRARTRILKTQLPTIMAFRNDNDRRAISGYSSSSNSDLKHRYLVQLNAMMVILEASIASDRIVSNTATVVKKDDELKKDYPDELISALEYKFKGIKVYQDSQIVNEISELLDSLKM</sequence>
<organism evidence="2 3">
    <name type="scientific">Physocladia obscura</name>
    <dbReference type="NCBI Taxonomy" id="109957"/>
    <lineage>
        <taxon>Eukaryota</taxon>
        <taxon>Fungi</taxon>
        <taxon>Fungi incertae sedis</taxon>
        <taxon>Chytridiomycota</taxon>
        <taxon>Chytridiomycota incertae sedis</taxon>
        <taxon>Chytridiomycetes</taxon>
        <taxon>Chytridiales</taxon>
        <taxon>Chytriomycetaceae</taxon>
        <taxon>Physocladia</taxon>
    </lineage>
</organism>
<keyword evidence="3" id="KW-1185">Reference proteome</keyword>
<evidence type="ECO:0000313" key="2">
    <source>
        <dbReference type="EMBL" id="KAJ3128033.1"/>
    </source>
</evidence>
<dbReference type="Proteomes" id="UP001211907">
    <property type="component" value="Unassembled WGS sequence"/>
</dbReference>
<proteinExistence type="predicted"/>
<dbReference type="InterPro" id="IPR036770">
    <property type="entry name" value="Ankyrin_rpt-contain_sf"/>
</dbReference>
<keyword evidence="1" id="KW-0040">ANK repeat</keyword>
<dbReference type="PROSITE" id="PS50297">
    <property type="entry name" value="ANK_REP_REGION"/>
    <property type="match status" value="1"/>
</dbReference>
<dbReference type="InterPro" id="IPR002110">
    <property type="entry name" value="Ankyrin_rpt"/>
</dbReference>
<name>A0AAD5T410_9FUNG</name>
<evidence type="ECO:0000313" key="3">
    <source>
        <dbReference type="Proteomes" id="UP001211907"/>
    </source>
</evidence>
<accession>A0AAD5T410</accession>
<dbReference type="SUPFAM" id="SSF48403">
    <property type="entry name" value="Ankyrin repeat"/>
    <property type="match status" value="1"/>
</dbReference>
<dbReference type="EMBL" id="JADGJH010000482">
    <property type="protein sequence ID" value="KAJ3128033.1"/>
    <property type="molecule type" value="Genomic_DNA"/>
</dbReference>